<accession>A0A9P8T9Y1</accession>
<evidence type="ECO:0000313" key="1">
    <source>
        <dbReference type="EMBL" id="KAH3670775.1"/>
    </source>
</evidence>
<sequence length="144" mass="15324">MALSSLSLAINSSTEPTFKPPCLAGGSSSFKISSLFSIETPKSSTLSFSKGFFLAFIIFGSVTNLGSFNLKSVVIIIGKDALTTSTPPSISRSTSTVESLLILTFDAFVACGQLSRPASIWPVWFESSSIACLPKMIKFEFCLS</sequence>
<name>A0A9P8T9Y1_9ASCO</name>
<dbReference type="Proteomes" id="UP000769157">
    <property type="component" value="Unassembled WGS sequence"/>
</dbReference>
<protein>
    <submittedName>
        <fullName evidence="1">Uncharacterized protein</fullName>
    </submittedName>
</protein>
<reference evidence="1" key="1">
    <citation type="journal article" date="2021" name="Open Biol.">
        <title>Shared evolutionary footprints suggest mitochondrial oxidative damage underlies multiple complex I losses in fungi.</title>
        <authorList>
            <person name="Schikora-Tamarit M.A."/>
            <person name="Marcet-Houben M."/>
            <person name="Nosek J."/>
            <person name="Gabaldon T."/>
        </authorList>
    </citation>
    <scope>NUCLEOTIDE SEQUENCE</scope>
    <source>
        <strain evidence="1">CBS6075</strain>
    </source>
</reference>
<comment type="caution">
    <text evidence="1">The sequence shown here is derived from an EMBL/GenBank/DDBJ whole genome shotgun (WGS) entry which is preliminary data.</text>
</comment>
<dbReference type="GeneID" id="70233259"/>
<proteinExistence type="predicted"/>
<dbReference type="AlphaFoldDB" id="A0A9P8T9Y1"/>
<evidence type="ECO:0000313" key="2">
    <source>
        <dbReference type="Proteomes" id="UP000769157"/>
    </source>
</evidence>
<dbReference type="RefSeq" id="XP_046064200.1">
    <property type="nucleotide sequence ID" value="XM_046202036.1"/>
</dbReference>
<gene>
    <name evidence="1" type="ORF">OGAPHI_001291</name>
</gene>
<organism evidence="1 2">
    <name type="scientific">Ogataea philodendri</name>
    <dbReference type="NCBI Taxonomy" id="1378263"/>
    <lineage>
        <taxon>Eukaryota</taxon>
        <taxon>Fungi</taxon>
        <taxon>Dikarya</taxon>
        <taxon>Ascomycota</taxon>
        <taxon>Saccharomycotina</taxon>
        <taxon>Pichiomycetes</taxon>
        <taxon>Pichiales</taxon>
        <taxon>Pichiaceae</taxon>
        <taxon>Ogataea</taxon>
    </lineage>
</organism>
<reference evidence="1" key="2">
    <citation type="submission" date="2021-01" db="EMBL/GenBank/DDBJ databases">
        <authorList>
            <person name="Schikora-Tamarit M.A."/>
        </authorList>
    </citation>
    <scope>NUCLEOTIDE SEQUENCE</scope>
    <source>
        <strain evidence="1">CBS6075</strain>
    </source>
</reference>
<dbReference type="EMBL" id="JAEUBE010000087">
    <property type="protein sequence ID" value="KAH3670775.1"/>
    <property type="molecule type" value="Genomic_DNA"/>
</dbReference>
<keyword evidence="2" id="KW-1185">Reference proteome</keyword>